<dbReference type="Proteomes" id="UP000756346">
    <property type="component" value="Unassembled WGS sequence"/>
</dbReference>
<dbReference type="GeneID" id="70182393"/>
<dbReference type="EMBL" id="JAGTJQ010000002">
    <property type="protein sequence ID" value="KAH7037946.1"/>
    <property type="molecule type" value="Genomic_DNA"/>
</dbReference>
<evidence type="ECO:0000313" key="1">
    <source>
        <dbReference type="EMBL" id="KAH7037946.1"/>
    </source>
</evidence>
<evidence type="ECO:0000313" key="2">
    <source>
        <dbReference type="Proteomes" id="UP000756346"/>
    </source>
</evidence>
<sequence length="285" mass="32640">MSVETTLSASATQPSPSYDWSLQALEMRNGQVIPLYQASAHFSPTANSSSARQIDDVDYLIGEAYILPSNSIVLMHTASHLATTSRLYRFSETIQKFLWTTSPLFARMEQFIYNCAQKAATKLPWSSSLLERRSPSSSKTLTPLQRHQSFRRSLYRLSRWFRLSRLQGMLQRFHAESAYLSIAELARLPRKSSLLERDIREKLMDGSWGLLVVNRKTCLVVEWHIGDDQAASRDSDEICCKVNEPRTCYRVGLLEYRHFLESGPEVDQDTSRIFSRAGRICFRLG</sequence>
<name>A0A9P9BUS6_9PEZI</name>
<accession>A0A9P9BUS6</accession>
<comment type="caution">
    <text evidence="1">The sequence shown here is derived from an EMBL/GenBank/DDBJ whole genome shotgun (WGS) entry which is preliminary data.</text>
</comment>
<dbReference type="RefSeq" id="XP_046017067.1">
    <property type="nucleotide sequence ID" value="XM_046152847.1"/>
</dbReference>
<dbReference type="AlphaFoldDB" id="A0A9P9BUS6"/>
<protein>
    <submittedName>
        <fullName evidence="1">Uncharacterized protein</fullName>
    </submittedName>
</protein>
<gene>
    <name evidence="1" type="ORF">B0I36DRAFT_315111</name>
</gene>
<reference evidence="1" key="1">
    <citation type="journal article" date="2021" name="Nat. Commun.">
        <title>Genetic determinants of endophytism in the Arabidopsis root mycobiome.</title>
        <authorList>
            <person name="Mesny F."/>
            <person name="Miyauchi S."/>
            <person name="Thiergart T."/>
            <person name="Pickel B."/>
            <person name="Atanasova L."/>
            <person name="Karlsson M."/>
            <person name="Huettel B."/>
            <person name="Barry K.W."/>
            <person name="Haridas S."/>
            <person name="Chen C."/>
            <person name="Bauer D."/>
            <person name="Andreopoulos W."/>
            <person name="Pangilinan J."/>
            <person name="LaButti K."/>
            <person name="Riley R."/>
            <person name="Lipzen A."/>
            <person name="Clum A."/>
            <person name="Drula E."/>
            <person name="Henrissat B."/>
            <person name="Kohler A."/>
            <person name="Grigoriev I.V."/>
            <person name="Martin F.M."/>
            <person name="Hacquard S."/>
        </authorList>
    </citation>
    <scope>NUCLEOTIDE SEQUENCE</scope>
    <source>
        <strain evidence="1">MPI-CAGE-CH-0230</strain>
    </source>
</reference>
<keyword evidence="2" id="KW-1185">Reference proteome</keyword>
<organism evidence="1 2">
    <name type="scientific">Microdochium trichocladiopsis</name>
    <dbReference type="NCBI Taxonomy" id="1682393"/>
    <lineage>
        <taxon>Eukaryota</taxon>
        <taxon>Fungi</taxon>
        <taxon>Dikarya</taxon>
        <taxon>Ascomycota</taxon>
        <taxon>Pezizomycotina</taxon>
        <taxon>Sordariomycetes</taxon>
        <taxon>Xylariomycetidae</taxon>
        <taxon>Xylariales</taxon>
        <taxon>Microdochiaceae</taxon>
        <taxon>Microdochium</taxon>
    </lineage>
</organism>
<proteinExistence type="predicted"/>